<dbReference type="GO" id="GO:0004540">
    <property type="term" value="F:RNA nuclease activity"/>
    <property type="evidence" value="ECO:0007669"/>
    <property type="project" value="InterPro"/>
</dbReference>
<evidence type="ECO:0000256" key="4">
    <source>
        <dbReference type="ARBA" id="ARBA00022741"/>
    </source>
</evidence>
<keyword evidence="1" id="KW-0597">Phosphoprotein</keyword>
<name>H5SCI9_9BACT</name>
<accession>H5SCI9</accession>
<reference evidence="6" key="1">
    <citation type="journal article" date="2005" name="Environ. Microbiol.">
        <title>Genetic and functional properties of uncultivated thermophilic crenarchaeotes from a subsurface gold mine as revealed by analysis of genome fragments.</title>
        <authorList>
            <person name="Nunoura T."/>
            <person name="Hirayama H."/>
            <person name="Takami H."/>
            <person name="Oida H."/>
            <person name="Nishi S."/>
            <person name="Shimamura S."/>
            <person name="Suzuki Y."/>
            <person name="Inagaki F."/>
            <person name="Takai K."/>
            <person name="Nealson K.H."/>
            <person name="Horikoshi K."/>
        </authorList>
    </citation>
    <scope>NUCLEOTIDE SEQUENCE</scope>
</reference>
<dbReference type="InterPro" id="IPR051813">
    <property type="entry name" value="HepT_RNase_toxin"/>
</dbReference>
<dbReference type="EMBL" id="AP011670">
    <property type="protein sequence ID" value="BAL53875.1"/>
    <property type="molecule type" value="Genomic_DNA"/>
</dbReference>
<keyword evidence="5" id="KW-0378">Hydrolase</keyword>
<dbReference type="Pfam" id="PF01934">
    <property type="entry name" value="HepT-like"/>
    <property type="match status" value="1"/>
</dbReference>
<dbReference type="GO" id="GO:0016787">
    <property type="term" value="F:hydrolase activity"/>
    <property type="evidence" value="ECO:0007669"/>
    <property type="project" value="UniProtKB-KW"/>
</dbReference>
<proteinExistence type="predicted"/>
<evidence type="ECO:0000256" key="3">
    <source>
        <dbReference type="ARBA" id="ARBA00022722"/>
    </source>
</evidence>
<keyword evidence="2" id="KW-1277">Toxin-antitoxin system</keyword>
<gene>
    <name evidence="6" type="ORF">HGMM_F10H10C10</name>
</gene>
<keyword evidence="4" id="KW-0547">Nucleotide-binding</keyword>
<evidence type="ECO:0000256" key="1">
    <source>
        <dbReference type="ARBA" id="ARBA00022553"/>
    </source>
</evidence>
<evidence type="ECO:0000256" key="5">
    <source>
        <dbReference type="ARBA" id="ARBA00022801"/>
    </source>
</evidence>
<dbReference type="GO" id="GO:0110001">
    <property type="term" value="C:toxin-antitoxin complex"/>
    <property type="evidence" value="ECO:0007669"/>
    <property type="project" value="InterPro"/>
</dbReference>
<evidence type="ECO:0000256" key="2">
    <source>
        <dbReference type="ARBA" id="ARBA00022649"/>
    </source>
</evidence>
<dbReference type="InterPro" id="IPR008201">
    <property type="entry name" value="HepT-like"/>
</dbReference>
<dbReference type="AlphaFoldDB" id="H5SCI9"/>
<protein>
    <submittedName>
        <fullName evidence="6">Hypothetical conserved protein</fullName>
    </submittedName>
</protein>
<reference evidence="6" key="2">
    <citation type="journal article" date="2012" name="PLoS ONE">
        <title>A Deeply Branching Thermophilic Bacterium with an Ancient Acetyl-CoA Pathway Dominates a Subsurface Ecosystem.</title>
        <authorList>
            <person name="Takami H."/>
            <person name="Noguchi H."/>
            <person name="Takaki Y."/>
            <person name="Uchiyama I."/>
            <person name="Toyoda A."/>
            <person name="Nishi S."/>
            <person name="Chee G.-J."/>
            <person name="Arai W."/>
            <person name="Nunoura T."/>
            <person name="Itoh T."/>
            <person name="Hattori M."/>
            <person name="Takai K."/>
        </authorList>
    </citation>
    <scope>NUCLEOTIDE SEQUENCE</scope>
</reference>
<keyword evidence="3" id="KW-0540">Nuclease</keyword>
<dbReference type="GO" id="GO:0000166">
    <property type="term" value="F:nucleotide binding"/>
    <property type="evidence" value="ECO:0007669"/>
    <property type="project" value="UniProtKB-KW"/>
</dbReference>
<sequence>MWRDEAYLLDMLIAARDAQEFSAGLTWEEFQESSLHQYAIAKALENIGEAARKISPETQAAHPEIPWRDIIALRHRIAHDYFHLDLVRIWEIVQRDIPALIRLLEPLVPPEDS</sequence>
<dbReference type="PANTHER" id="PTHR34139:SF1">
    <property type="entry name" value="RNASE MJ1380-RELATED"/>
    <property type="match status" value="1"/>
</dbReference>
<organism evidence="6">
    <name type="scientific">uncultured Acidobacteriota bacterium</name>
    <dbReference type="NCBI Taxonomy" id="171953"/>
    <lineage>
        <taxon>Bacteria</taxon>
        <taxon>Pseudomonadati</taxon>
        <taxon>Acidobacteriota</taxon>
        <taxon>environmental samples</taxon>
    </lineage>
</organism>
<evidence type="ECO:0000313" key="6">
    <source>
        <dbReference type="EMBL" id="BAL53875.1"/>
    </source>
</evidence>
<dbReference type="PANTHER" id="PTHR34139">
    <property type="entry name" value="UPF0331 PROTEIN MJ0127"/>
    <property type="match status" value="1"/>
</dbReference>